<name>V6J2G2_9BACL</name>
<accession>V6J2G2</accession>
<keyword evidence="1" id="KW-0812">Transmembrane</keyword>
<evidence type="ECO:0000313" key="2">
    <source>
        <dbReference type="EMBL" id="EST10949.1"/>
    </source>
</evidence>
<sequence length="53" mass="5901">MNQTQTEVVQTEKNNFIASIISFIGTLLFVISSTITLIESYKSYVLATENISV</sequence>
<evidence type="ECO:0000256" key="1">
    <source>
        <dbReference type="SAM" id="Phobius"/>
    </source>
</evidence>
<gene>
    <name evidence="2" type="ORF">P343_15175</name>
</gene>
<dbReference type="PATRIC" id="fig|1395513.3.peg.3087"/>
<comment type="caution">
    <text evidence="2">The sequence shown here is derived from an EMBL/GenBank/DDBJ whole genome shotgun (WGS) entry which is preliminary data.</text>
</comment>
<organism evidence="2 3">
    <name type="scientific">Sporolactobacillus laevolacticus DSM 442</name>
    <dbReference type="NCBI Taxonomy" id="1395513"/>
    <lineage>
        <taxon>Bacteria</taxon>
        <taxon>Bacillati</taxon>
        <taxon>Bacillota</taxon>
        <taxon>Bacilli</taxon>
        <taxon>Bacillales</taxon>
        <taxon>Sporolactobacillaceae</taxon>
        <taxon>Sporolactobacillus</taxon>
    </lineage>
</organism>
<dbReference type="STRING" id="1395513.P343_15175"/>
<dbReference type="Proteomes" id="UP000018296">
    <property type="component" value="Unassembled WGS sequence"/>
</dbReference>
<reference evidence="2 3" key="1">
    <citation type="journal article" date="2013" name="Genome Announc.">
        <title>Genome Sequence of Sporolactobacillus laevolacticus DSM442, an Efficient Polymer-Grade D-Lactate Producer from Agricultural Waste Cottonseed as a Nitrogen Source.</title>
        <authorList>
            <person name="Wang H."/>
            <person name="Wang L."/>
            <person name="Ju J."/>
            <person name="Yu B."/>
            <person name="Ma Y."/>
        </authorList>
    </citation>
    <scope>NUCLEOTIDE SEQUENCE [LARGE SCALE GENOMIC DNA]</scope>
    <source>
        <strain evidence="2 3">DSM 442</strain>
    </source>
</reference>
<proteinExistence type="predicted"/>
<dbReference type="AlphaFoldDB" id="V6J2G2"/>
<keyword evidence="3" id="KW-1185">Reference proteome</keyword>
<feature type="transmembrane region" description="Helical" evidence="1">
    <location>
        <begin position="16"/>
        <end position="38"/>
    </location>
</feature>
<dbReference type="EMBL" id="AWTC01000016">
    <property type="protein sequence ID" value="EST10949.1"/>
    <property type="molecule type" value="Genomic_DNA"/>
</dbReference>
<keyword evidence="1" id="KW-1133">Transmembrane helix</keyword>
<keyword evidence="1" id="KW-0472">Membrane</keyword>
<protein>
    <submittedName>
        <fullName evidence="2">Uncharacterized protein</fullName>
    </submittedName>
</protein>
<evidence type="ECO:0000313" key="3">
    <source>
        <dbReference type="Proteomes" id="UP000018296"/>
    </source>
</evidence>
<dbReference type="RefSeq" id="WP_023511257.1">
    <property type="nucleotide sequence ID" value="NZ_AWTC01000016.1"/>
</dbReference>